<accession>A0A4Q6XY21</accession>
<dbReference type="GO" id="GO:0009228">
    <property type="term" value="P:thiamine biosynthetic process"/>
    <property type="evidence" value="ECO:0007669"/>
    <property type="project" value="UniProtKB-KW"/>
</dbReference>
<sequence>MPPRHPVPTLWLMTDERLGDGLWEAVARLPRGGGIVFRHYATPLPERRALFARLARIARRRGLVLLRAGGVRLARHESGVHNGRAQNLATRSAQNLATRSAQNLATRSAHNRREAVAARRAGAAAIFVSPVFTTRSHPGAPTLGPLRAAAIGRGLGVPVIALGGMDARRFKRLRALGFHGWAAIDAWTF</sequence>
<gene>
    <name evidence="2" type="ORF">EWE75_06685</name>
</gene>
<dbReference type="EMBL" id="SGIS01000007">
    <property type="protein sequence ID" value="RZF65350.1"/>
    <property type="molecule type" value="Genomic_DNA"/>
</dbReference>
<dbReference type="InterPro" id="IPR022998">
    <property type="entry name" value="ThiamineP_synth_TenI"/>
</dbReference>
<dbReference type="Pfam" id="PF02581">
    <property type="entry name" value="TMP-TENI"/>
    <property type="match status" value="1"/>
</dbReference>
<dbReference type="OrthoDB" id="8446047at2"/>
<dbReference type="InterPro" id="IPR013785">
    <property type="entry name" value="Aldolase_TIM"/>
</dbReference>
<evidence type="ECO:0000313" key="3">
    <source>
        <dbReference type="Proteomes" id="UP000292085"/>
    </source>
</evidence>
<proteinExistence type="predicted"/>
<protein>
    <submittedName>
        <fullName evidence="2">Thiamine phosphate synthase</fullName>
    </submittedName>
</protein>
<dbReference type="InterPro" id="IPR036206">
    <property type="entry name" value="ThiamineP_synth_sf"/>
</dbReference>
<comment type="caution">
    <text evidence="2">The sequence shown here is derived from an EMBL/GenBank/DDBJ whole genome shotgun (WGS) entry which is preliminary data.</text>
</comment>
<keyword evidence="3" id="KW-1185">Reference proteome</keyword>
<dbReference type="Proteomes" id="UP000292085">
    <property type="component" value="Unassembled WGS sequence"/>
</dbReference>
<organism evidence="2 3">
    <name type="scientific">Sphingomonas populi</name>
    <dbReference type="NCBI Taxonomy" id="2484750"/>
    <lineage>
        <taxon>Bacteria</taxon>
        <taxon>Pseudomonadati</taxon>
        <taxon>Pseudomonadota</taxon>
        <taxon>Alphaproteobacteria</taxon>
        <taxon>Sphingomonadales</taxon>
        <taxon>Sphingomonadaceae</taxon>
        <taxon>Sphingomonas</taxon>
    </lineage>
</organism>
<name>A0A4Q6XY21_9SPHN</name>
<dbReference type="SUPFAM" id="SSF51391">
    <property type="entry name" value="Thiamin phosphate synthase"/>
    <property type="match status" value="1"/>
</dbReference>
<dbReference type="AlphaFoldDB" id="A0A4Q6XY21"/>
<evidence type="ECO:0000313" key="2">
    <source>
        <dbReference type="EMBL" id="RZF65350.1"/>
    </source>
</evidence>
<reference evidence="2 3" key="1">
    <citation type="submission" date="2019-02" db="EMBL/GenBank/DDBJ databases">
        <authorList>
            <person name="Li Y."/>
        </authorList>
    </citation>
    <scope>NUCLEOTIDE SEQUENCE [LARGE SCALE GENOMIC DNA]</scope>
    <source>
        <strain evidence="2 3">3-7</strain>
    </source>
</reference>
<feature type="domain" description="Thiamine phosphate synthase/TenI" evidence="1">
    <location>
        <begin position="20"/>
        <end position="186"/>
    </location>
</feature>
<dbReference type="Gene3D" id="3.20.20.70">
    <property type="entry name" value="Aldolase class I"/>
    <property type="match status" value="1"/>
</dbReference>
<evidence type="ECO:0000259" key="1">
    <source>
        <dbReference type="Pfam" id="PF02581"/>
    </source>
</evidence>